<evidence type="ECO:0000313" key="2">
    <source>
        <dbReference type="Proteomes" id="UP000199514"/>
    </source>
</evidence>
<sequence length="260" mass="30486">MNKDDNKISFSFYHQNYFRDKQNLKKLWNLLDTKLVNPTRFDTVERAKKEFTQDSVEQAYNEYLGKEMLFVKGSKLGFCLSIHTFSNPSITVSTFYFNEKLADPKNMNCWFEWIKKFCEHFPIFFGYGCSFKEYNLKHKVITELGGGKQIIGAVGVSALEFLKYNSGIYWTTILGNALVSETNVDKLDKNEMVTVSQIKHHQAMITLNENILQTDYSTRLMHEKSIAEILNPAYFFDRNYPNFEYKQANEILNKISNQQR</sequence>
<proteinExistence type="predicted"/>
<dbReference type="Proteomes" id="UP000199514">
    <property type="component" value="Unassembled WGS sequence"/>
</dbReference>
<name>A0A1I1DB88_9BACT</name>
<dbReference type="STRING" id="927664.SAMN05421780_101103"/>
<dbReference type="RefSeq" id="WP_091505680.1">
    <property type="nucleotide sequence ID" value="NZ_FOLE01000001.1"/>
</dbReference>
<gene>
    <name evidence="1" type="ORF">SAMN05421780_101103</name>
</gene>
<dbReference type="EMBL" id="FOLE01000001">
    <property type="protein sequence ID" value="SFB72289.1"/>
    <property type="molecule type" value="Genomic_DNA"/>
</dbReference>
<dbReference type="AlphaFoldDB" id="A0A1I1DB88"/>
<evidence type="ECO:0000313" key="1">
    <source>
        <dbReference type="EMBL" id="SFB72289.1"/>
    </source>
</evidence>
<reference evidence="1 2" key="1">
    <citation type="submission" date="2016-10" db="EMBL/GenBank/DDBJ databases">
        <authorList>
            <person name="de Groot N.N."/>
        </authorList>
    </citation>
    <scope>NUCLEOTIDE SEQUENCE [LARGE SCALE GENOMIC DNA]</scope>
    <source>
        <strain evidence="1 2">DSM 6793</strain>
    </source>
</reference>
<keyword evidence="2" id="KW-1185">Reference proteome</keyword>
<organism evidence="1 2">
    <name type="scientific">Flexibacter flexilis DSM 6793</name>
    <dbReference type="NCBI Taxonomy" id="927664"/>
    <lineage>
        <taxon>Bacteria</taxon>
        <taxon>Pseudomonadati</taxon>
        <taxon>Bacteroidota</taxon>
        <taxon>Cytophagia</taxon>
        <taxon>Cytophagales</taxon>
        <taxon>Flexibacteraceae</taxon>
        <taxon>Flexibacter</taxon>
    </lineage>
</organism>
<accession>A0A1I1DB88</accession>
<protein>
    <submittedName>
        <fullName evidence="1">Uncharacterized protein</fullName>
    </submittedName>
</protein>